<dbReference type="OrthoDB" id="6882680at2"/>
<dbReference type="AlphaFoldDB" id="A0A1N6HMD6"/>
<dbReference type="STRING" id="232089.SAMN05443544_3321"/>
<feature type="domain" description="Aldehyde dehydrogenase" evidence="4">
    <location>
        <begin position="20"/>
        <end position="478"/>
    </location>
</feature>
<keyword evidence="6" id="KW-1185">Reference proteome</keyword>
<comment type="similarity">
    <text evidence="3">Belongs to the aldehyde dehydrogenase family.</text>
</comment>
<dbReference type="InterPro" id="IPR029510">
    <property type="entry name" value="Ald_DH_CS_GLU"/>
</dbReference>
<reference evidence="6" key="1">
    <citation type="submission" date="2016-11" db="EMBL/GenBank/DDBJ databases">
        <authorList>
            <person name="Varghese N."/>
            <person name="Submissions S."/>
        </authorList>
    </citation>
    <scope>NUCLEOTIDE SEQUENCE [LARGE SCALE GENOMIC DNA]</scope>
    <source>
        <strain evidence="6">DSM 8595</strain>
    </source>
</reference>
<dbReference type="InterPro" id="IPR015590">
    <property type="entry name" value="Aldehyde_DH_dom"/>
</dbReference>
<evidence type="ECO:0000313" key="5">
    <source>
        <dbReference type="EMBL" id="SIO20922.1"/>
    </source>
</evidence>
<dbReference type="InterPro" id="IPR050740">
    <property type="entry name" value="Aldehyde_DH_Superfamily"/>
</dbReference>
<keyword evidence="1 3" id="KW-0560">Oxidoreductase</keyword>
<proteinExistence type="inferred from homology"/>
<evidence type="ECO:0000313" key="6">
    <source>
        <dbReference type="Proteomes" id="UP000184699"/>
    </source>
</evidence>
<dbReference type="SUPFAM" id="SSF53720">
    <property type="entry name" value="ALDH-like"/>
    <property type="match status" value="1"/>
</dbReference>
<dbReference type="EMBL" id="FSRJ01000004">
    <property type="protein sequence ID" value="SIO20922.1"/>
    <property type="molecule type" value="Genomic_DNA"/>
</dbReference>
<name>A0A1N6HMD6_9MICO</name>
<dbReference type="PANTHER" id="PTHR43353:SF6">
    <property type="entry name" value="CYTOPLASMIC ALDEHYDE DEHYDROGENASE (EUROFUNG)"/>
    <property type="match status" value="1"/>
</dbReference>
<dbReference type="Gene3D" id="3.40.309.10">
    <property type="entry name" value="Aldehyde Dehydrogenase, Chain A, domain 2"/>
    <property type="match status" value="1"/>
</dbReference>
<protein>
    <submittedName>
        <fullName evidence="5">Succinate-semialdehyde dehydrogenase / glutarate-semialdehyde dehydrogenase</fullName>
    </submittedName>
</protein>
<evidence type="ECO:0000256" key="2">
    <source>
        <dbReference type="PROSITE-ProRule" id="PRU10007"/>
    </source>
</evidence>
<dbReference type="NCBIfam" id="NF006916">
    <property type="entry name" value="PRK09407.1"/>
    <property type="match status" value="1"/>
</dbReference>
<dbReference type="InterPro" id="IPR016161">
    <property type="entry name" value="Ald_DH/histidinol_DH"/>
</dbReference>
<gene>
    <name evidence="5" type="ORF">SAMN05443544_3321</name>
</gene>
<dbReference type="RefSeq" id="WP_074261410.1">
    <property type="nucleotide sequence ID" value="NZ_FSRJ01000004.1"/>
</dbReference>
<sequence>MRAPTASPDLYASLADDVVASGSETISVPTPSTGETMHELPRSSADDVHDAFARAKLAQLAWARAGFAERRRVLLRAHDLILERRDMLLDLIQLESGKTRGQAFEEIFEAVSVTRYNALAARKVLHGRPVRSGLPTVATSRVQFRPKGVVGVITPWNFALSLAAMDVVPALAAGCGVVQKADDQGALSILALRRAFIDAGVPAALWAVVAGPAAEVGEALTDVADYVCFTGSTATGRKIGEKAGRRLIGSSLELGGKNALLVLDDVDPATAAANTAHAAFSAMGQLCVSIERIYVHQKVAGPFQLALVERLRAAKLGSGLDFSADFGSLASAAQLARVQAHLDDAVAKGAVVLVGGKHRPDIGPWFFEPTILTGVTPDMLVYAEETFGAIASLYLVGSDEEAVLAANSSEYGLNAAVFTTSAARARRVADALEAGSVNINEGYRGSFGSVAAPMGGVKQSGLGRRNGEAGLLRFVEPVTISSVTGLLQLPRTAAEYEQKAPLLVLLAQALKVLRLR</sequence>
<evidence type="ECO:0000256" key="3">
    <source>
        <dbReference type="RuleBase" id="RU003345"/>
    </source>
</evidence>
<accession>A0A1N6HMD6</accession>
<dbReference type="InterPro" id="IPR016162">
    <property type="entry name" value="Ald_DH_N"/>
</dbReference>
<dbReference type="Pfam" id="PF00171">
    <property type="entry name" value="Aldedh"/>
    <property type="match status" value="1"/>
</dbReference>
<dbReference type="GO" id="GO:0009450">
    <property type="term" value="P:gamma-aminobutyric acid catabolic process"/>
    <property type="evidence" value="ECO:0007669"/>
    <property type="project" value="TreeGrafter"/>
</dbReference>
<organism evidence="5 6">
    <name type="scientific">Agromyces cerinus subsp. cerinus</name>
    <dbReference type="NCBI Taxonomy" id="232089"/>
    <lineage>
        <taxon>Bacteria</taxon>
        <taxon>Bacillati</taxon>
        <taxon>Actinomycetota</taxon>
        <taxon>Actinomycetes</taxon>
        <taxon>Micrococcales</taxon>
        <taxon>Microbacteriaceae</taxon>
        <taxon>Agromyces</taxon>
    </lineage>
</organism>
<dbReference type="Gene3D" id="3.40.605.10">
    <property type="entry name" value="Aldehyde Dehydrogenase, Chain A, domain 1"/>
    <property type="match status" value="1"/>
</dbReference>
<evidence type="ECO:0000256" key="1">
    <source>
        <dbReference type="ARBA" id="ARBA00023002"/>
    </source>
</evidence>
<evidence type="ECO:0000259" key="4">
    <source>
        <dbReference type="Pfam" id="PF00171"/>
    </source>
</evidence>
<dbReference type="Proteomes" id="UP000184699">
    <property type="component" value="Unassembled WGS sequence"/>
</dbReference>
<dbReference type="PROSITE" id="PS00687">
    <property type="entry name" value="ALDEHYDE_DEHYDR_GLU"/>
    <property type="match status" value="1"/>
</dbReference>
<dbReference type="GO" id="GO:0004777">
    <property type="term" value="F:succinate-semialdehyde dehydrogenase (NAD+) activity"/>
    <property type="evidence" value="ECO:0007669"/>
    <property type="project" value="TreeGrafter"/>
</dbReference>
<feature type="active site" evidence="2">
    <location>
        <position position="253"/>
    </location>
</feature>
<dbReference type="InterPro" id="IPR016163">
    <property type="entry name" value="Ald_DH_C"/>
</dbReference>
<dbReference type="PANTHER" id="PTHR43353">
    <property type="entry name" value="SUCCINATE-SEMIALDEHYDE DEHYDROGENASE, MITOCHONDRIAL"/>
    <property type="match status" value="1"/>
</dbReference>